<evidence type="ECO:0000313" key="6">
    <source>
        <dbReference type="Proteomes" id="UP000184932"/>
    </source>
</evidence>
<dbReference type="PANTHER" id="PTHR33154">
    <property type="entry name" value="TRANSCRIPTIONAL REGULATOR, ARSR FAMILY"/>
    <property type="match status" value="1"/>
</dbReference>
<dbReference type="RefSeq" id="WP_074257080.1">
    <property type="nucleotide sequence ID" value="NZ_FSRL01000001.1"/>
</dbReference>
<dbReference type="Proteomes" id="UP000184932">
    <property type="component" value="Unassembled WGS sequence"/>
</dbReference>
<dbReference type="STRING" id="1217970.SAMN05444002_3144"/>
<dbReference type="InterPro" id="IPR011991">
    <property type="entry name" value="ArsR-like_HTH"/>
</dbReference>
<evidence type="ECO:0000256" key="2">
    <source>
        <dbReference type="ARBA" id="ARBA00023125"/>
    </source>
</evidence>
<dbReference type="InterPro" id="IPR036390">
    <property type="entry name" value="WH_DNA-bd_sf"/>
</dbReference>
<dbReference type="InterPro" id="IPR001845">
    <property type="entry name" value="HTH_ArsR_DNA-bd_dom"/>
</dbReference>
<dbReference type="GO" id="GO:0003677">
    <property type="term" value="F:DNA binding"/>
    <property type="evidence" value="ECO:0007669"/>
    <property type="project" value="UniProtKB-KW"/>
</dbReference>
<dbReference type="EMBL" id="FSRL01000001">
    <property type="protein sequence ID" value="SIO15728.1"/>
    <property type="molecule type" value="Genomic_DNA"/>
</dbReference>
<evidence type="ECO:0000313" key="5">
    <source>
        <dbReference type="EMBL" id="SIO15728.1"/>
    </source>
</evidence>
<dbReference type="Gene3D" id="1.10.10.10">
    <property type="entry name" value="Winged helix-like DNA-binding domain superfamily/Winged helix DNA-binding domain"/>
    <property type="match status" value="1"/>
</dbReference>
<keyword evidence="2" id="KW-0238">DNA-binding</keyword>
<accession>A0A1N6H7D3</accession>
<dbReference type="InterPro" id="IPR051081">
    <property type="entry name" value="HTH_MetalResp_TranReg"/>
</dbReference>
<evidence type="ECO:0000259" key="4">
    <source>
        <dbReference type="PROSITE" id="PS50987"/>
    </source>
</evidence>
<evidence type="ECO:0000256" key="3">
    <source>
        <dbReference type="ARBA" id="ARBA00023163"/>
    </source>
</evidence>
<protein>
    <submittedName>
        <fullName evidence="5">Transcriptional regulator, ArsR family</fullName>
    </submittedName>
</protein>
<dbReference type="NCBIfam" id="NF033788">
    <property type="entry name" value="HTH_metalloreg"/>
    <property type="match status" value="1"/>
</dbReference>
<name>A0A1N6H7D3_9RHOB</name>
<dbReference type="PANTHER" id="PTHR33154:SF33">
    <property type="entry name" value="TRANSCRIPTIONAL REPRESSOR SDPR"/>
    <property type="match status" value="1"/>
</dbReference>
<sequence length="109" mass="11851">MDLPQTFAALADETRFGIVSRLLTHGASSAGGLVEGTGLSGPTVSRHLKVLREAGLVEVQVDGTHRIYTARPEAMRAIAKWTFDHRAFWAGNLDRLDALLALDPDDDRP</sequence>
<keyword evidence="3" id="KW-0804">Transcription</keyword>
<dbReference type="SMART" id="SM00418">
    <property type="entry name" value="HTH_ARSR"/>
    <property type="match status" value="1"/>
</dbReference>
<dbReference type="OrthoDB" id="9790747at2"/>
<feature type="domain" description="HTH arsR-type" evidence="4">
    <location>
        <begin position="1"/>
        <end position="90"/>
    </location>
</feature>
<dbReference type="GO" id="GO:0003700">
    <property type="term" value="F:DNA-binding transcription factor activity"/>
    <property type="evidence" value="ECO:0007669"/>
    <property type="project" value="InterPro"/>
</dbReference>
<dbReference type="SUPFAM" id="SSF46785">
    <property type="entry name" value="Winged helix' DNA-binding domain"/>
    <property type="match status" value="1"/>
</dbReference>
<dbReference type="AlphaFoldDB" id="A0A1N6H7D3"/>
<organism evidence="5 6">
    <name type="scientific">Vannielia litorea</name>
    <dbReference type="NCBI Taxonomy" id="1217970"/>
    <lineage>
        <taxon>Bacteria</taxon>
        <taxon>Pseudomonadati</taxon>
        <taxon>Pseudomonadota</taxon>
        <taxon>Alphaproteobacteria</taxon>
        <taxon>Rhodobacterales</taxon>
        <taxon>Paracoccaceae</taxon>
        <taxon>Vannielia</taxon>
    </lineage>
</organism>
<proteinExistence type="predicted"/>
<keyword evidence="1" id="KW-0805">Transcription regulation</keyword>
<dbReference type="PROSITE" id="PS50987">
    <property type="entry name" value="HTH_ARSR_2"/>
    <property type="match status" value="1"/>
</dbReference>
<dbReference type="InterPro" id="IPR036388">
    <property type="entry name" value="WH-like_DNA-bd_sf"/>
</dbReference>
<keyword evidence="6" id="KW-1185">Reference proteome</keyword>
<evidence type="ECO:0000256" key="1">
    <source>
        <dbReference type="ARBA" id="ARBA00023015"/>
    </source>
</evidence>
<gene>
    <name evidence="5" type="ORF">SAMN05444002_3144</name>
</gene>
<dbReference type="Pfam" id="PF12840">
    <property type="entry name" value="HTH_20"/>
    <property type="match status" value="1"/>
</dbReference>
<reference evidence="6" key="1">
    <citation type="submission" date="2016-11" db="EMBL/GenBank/DDBJ databases">
        <authorList>
            <person name="Varghese N."/>
            <person name="Submissions S."/>
        </authorList>
    </citation>
    <scope>NUCLEOTIDE SEQUENCE [LARGE SCALE GENOMIC DNA]</scope>
    <source>
        <strain evidence="6">DSM 29440</strain>
    </source>
</reference>
<dbReference type="CDD" id="cd00090">
    <property type="entry name" value="HTH_ARSR"/>
    <property type="match status" value="1"/>
</dbReference>